<evidence type="ECO:0000259" key="1">
    <source>
        <dbReference type="PROSITE" id="PS50880"/>
    </source>
</evidence>
<dbReference type="SUPFAM" id="SSF110455">
    <property type="entry name" value="Toprim domain"/>
    <property type="match status" value="1"/>
</dbReference>
<feature type="domain" description="Toprim" evidence="1">
    <location>
        <begin position="5"/>
        <end position="89"/>
    </location>
</feature>
<dbReference type="Proteomes" id="UP000095662">
    <property type="component" value="Unassembled WGS sequence"/>
</dbReference>
<dbReference type="PANTHER" id="PTHR39156">
    <property type="entry name" value="RIBONUCLEASE M5"/>
    <property type="match status" value="1"/>
</dbReference>
<proteinExistence type="predicted"/>
<dbReference type="SMART" id="SM00493">
    <property type="entry name" value="TOPRIM"/>
    <property type="match status" value="1"/>
</dbReference>
<dbReference type="GO" id="GO:0043822">
    <property type="term" value="F:ribonuclease M5 activity"/>
    <property type="evidence" value="ECO:0007669"/>
    <property type="project" value="TreeGrafter"/>
</dbReference>
<protein>
    <submittedName>
        <fullName evidence="2">Ribonuclease M5</fullName>
    </submittedName>
</protein>
<dbReference type="OrthoDB" id="9791329at2"/>
<dbReference type="Pfam" id="PF01751">
    <property type="entry name" value="Toprim"/>
    <property type="match status" value="1"/>
</dbReference>
<dbReference type="InterPro" id="IPR006171">
    <property type="entry name" value="TOPRIM_dom"/>
</dbReference>
<dbReference type="AlphaFoldDB" id="A0A175A915"/>
<organism evidence="2 3">
    <name type="scientific">[Eubacterium] siraeum</name>
    <dbReference type="NCBI Taxonomy" id="39492"/>
    <lineage>
        <taxon>Bacteria</taxon>
        <taxon>Bacillati</taxon>
        <taxon>Bacillota</taxon>
        <taxon>Clostridia</taxon>
        <taxon>Eubacteriales</taxon>
        <taxon>Oscillospiraceae</taxon>
        <taxon>Oscillospiraceae incertae sedis</taxon>
    </lineage>
</organism>
<dbReference type="GO" id="GO:0006364">
    <property type="term" value="P:rRNA processing"/>
    <property type="evidence" value="ECO:0007669"/>
    <property type="project" value="TreeGrafter"/>
</dbReference>
<sequence>MIKLRRAVIVEGKYDKIKLSSLLDTVIITTDGFGIYKDKEKTELIRTLASTCGIVILTDSDSAGLKIRNHIKGCCKNGDIINVFVPQIKGKEKRKTVPSSEGYLGVEGLDTEILESALKKAGVATEGDTAYKKHDFLTKSDMMDDGMIGSANSSQLRRDVLLALGLPPILSANTMLEVINRLYTKEEYDNAVRTAFENKK</sequence>
<dbReference type="InterPro" id="IPR025156">
    <property type="entry name" value="RNase_M5_C"/>
</dbReference>
<dbReference type="PANTHER" id="PTHR39156:SF2">
    <property type="entry name" value="DNA PRIMASE (BACTERIAL TYPE) AND SMALL PRIMASE-LIKE PROTEINS"/>
    <property type="match status" value="1"/>
</dbReference>
<accession>A0A175A915</accession>
<evidence type="ECO:0000313" key="3">
    <source>
        <dbReference type="Proteomes" id="UP000095662"/>
    </source>
</evidence>
<reference evidence="2 3" key="1">
    <citation type="submission" date="2015-09" db="EMBL/GenBank/DDBJ databases">
        <authorList>
            <consortium name="Pathogen Informatics"/>
        </authorList>
    </citation>
    <scope>NUCLEOTIDE SEQUENCE [LARGE SCALE GENOMIC DNA]</scope>
    <source>
        <strain evidence="2 3">2789STDY5834928</strain>
    </source>
</reference>
<name>A0A175A915_9FIRM</name>
<gene>
    <name evidence="2" type="ORF">ERS852540_02520</name>
</gene>
<dbReference type="EMBL" id="CZBY01000031">
    <property type="protein sequence ID" value="CUQ92411.1"/>
    <property type="molecule type" value="Genomic_DNA"/>
</dbReference>
<evidence type="ECO:0000313" key="2">
    <source>
        <dbReference type="EMBL" id="CUQ92411.1"/>
    </source>
</evidence>
<dbReference type="Gene3D" id="3.40.1360.10">
    <property type="match status" value="1"/>
</dbReference>
<dbReference type="STRING" id="39492.ERS852540_02520"/>
<dbReference type="Pfam" id="PF13331">
    <property type="entry name" value="DUF4093"/>
    <property type="match status" value="1"/>
</dbReference>
<dbReference type="PROSITE" id="PS50880">
    <property type="entry name" value="TOPRIM"/>
    <property type="match status" value="1"/>
</dbReference>